<keyword evidence="1" id="KW-0472">Membrane</keyword>
<feature type="transmembrane region" description="Helical" evidence="1">
    <location>
        <begin position="575"/>
        <end position="594"/>
    </location>
</feature>
<evidence type="ECO:0000313" key="2">
    <source>
        <dbReference type="EMBL" id="CAE1306059.1"/>
    </source>
</evidence>
<organism evidence="2 3">
    <name type="scientific">Acanthosepion pharaonis</name>
    <name type="common">Pharaoh cuttlefish</name>
    <name type="synonym">Sepia pharaonis</name>
    <dbReference type="NCBI Taxonomy" id="158019"/>
    <lineage>
        <taxon>Eukaryota</taxon>
        <taxon>Metazoa</taxon>
        <taxon>Spiralia</taxon>
        <taxon>Lophotrochozoa</taxon>
        <taxon>Mollusca</taxon>
        <taxon>Cephalopoda</taxon>
        <taxon>Coleoidea</taxon>
        <taxon>Decapodiformes</taxon>
        <taxon>Sepiida</taxon>
        <taxon>Sepiina</taxon>
        <taxon>Sepiidae</taxon>
        <taxon>Acanthosepion</taxon>
    </lineage>
</organism>
<feature type="transmembrane region" description="Helical" evidence="1">
    <location>
        <begin position="320"/>
        <end position="341"/>
    </location>
</feature>
<dbReference type="EMBL" id="CAHIKZ030003987">
    <property type="protein sequence ID" value="CAE1306059.1"/>
    <property type="molecule type" value="Genomic_DNA"/>
</dbReference>
<sequence>MNHLIFLYFPIISFCLLGKDGILPTVHESSQIHFLYFLSFLFAFLGKMVYARLFMNLLRYIFFISYHFFLPSWEKMVYCRLFMNLLRYIFFISYHFFCLLGKRWYIADYHFQIHFSVHHFFSERHFLYFPYHFFCLLGKDGILPTIHFLYFLSFLLPSWKNEIDGSYFSDCFHESSFCLLEKMVFLSFLLRYHFFFAFLGKMVYCRLFMNLLRYIFFAFWERWYIPIIFSFFFFWEKDGILPTISFFCLLGKDGISFHFSDTFLSSYQKDGILPTVHKSSQIHFLYFLSFLFCLLGMVFSFISSSFLFSYHFFCLLGKMVYCRLFMNLLRYIFFISLSFLLPSWERWYIAFLLRYIFFISYHFFCLLGKDGILPTVHESSQIHFLYFLSFLFCLLGKDGILPTVHESSQIHFFISYHFFCLLGKDGILPTIHFLLPSWERFLSFLFSLFLLGKDGILPTVHESSQIHFFISYHFFCLLGKRCFSLFPIISFKIHFLYFLSFLFLLPSWEKMVFLFCLHGILPTVHESSQIHFSLFPIISFCLLGKDGILPTVHESQIFLYFLSFFLPSWEKISDCSIYIFFYFLSFLFGERWYIADSSFSLILSQR</sequence>
<feature type="transmembrane region" description="Helical" evidence="1">
    <location>
        <begin position="211"/>
        <end position="235"/>
    </location>
</feature>
<keyword evidence="3" id="KW-1185">Reference proteome</keyword>
<feature type="transmembrane region" description="Helical" evidence="1">
    <location>
        <begin position="183"/>
        <end position="204"/>
    </location>
</feature>
<evidence type="ECO:0000313" key="3">
    <source>
        <dbReference type="Proteomes" id="UP000597762"/>
    </source>
</evidence>
<feature type="transmembrane region" description="Helical" evidence="1">
    <location>
        <begin position="85"/>
        <end position="105"/>
    </location>
</feature>
<evidence type="ECO:0000256" key="1">
    <source>
        <dbReference type="SAM" id="Phobius"/>
    </source>
</evidence>
<gene>
    <name evidence="2" type="ORF">SPHA_58396</name>
</gene>
<keyword evidence="1" id="KW-0812">Transmembrane</keyword>
<feature type="transmembrane region" description="Helical" evidence="1">
    <location>
        <begin position="34"/>
        <end position="50"/>
    </location>
</feature>
<feature type="transmembrane region" description="Helical" evidence="1">
    <location>
        <begin position="410"/>
        <end position="434"/>
    </location>
</feature>
<proteinExistence type="predicted"/>
<accession>A0A812DL69</accession>
<dbReference type="Proteomes" id="UP000597762">
    <property type="component" value="Unassembled WGS sequence"/>
</dbReference>
<protein>
    <submittedName>
        <fullName evidence="2">Uncharacterized protein</fullName>
    </submittedName>
</protein>
<feature type="transmembrane region" description="Helical" evidence="1">
    <location>
        <begin position="347"/>
        <end position="364"/>
    </location>
</feature>
<keyword evidence="1" id="KW-1133">Transmembrane helix</keyword>
<reference evidence="2" key="1">
    <citation type="submission" date="2021-01" db="EMBL/GenBank/DDBJ databases">
        <authorList>
            <person name="Li R."/>
            <person name="Bekaert M."/>
        </authorList>
    </citation>
    <scope>NUCLEOTIDE SEQUENCE</scope>
    <source>
        <strain evidence="2">Farmed</strain>
    </source>
</reference>
<name>A0A812DL69_ACAPH</name>
<feature type="transmembrane region" description="Helical" evidence="1">
    <location>
        <begin position="384"/>
        <end position="404"/>
    </location>
</feature>
<comment type="caution">
    <text evidence="2">The sequence shown here is derived from an EMBL/GenBank/DDBJ whole genome shotgun (WGS) entry which is preliminary data.</text>
</comment>
<dbReference type="AlphaFoldDB" id="A0A812DL69"/>
<feature type="transmembrane region" description="Helical" evidence="1">
    <location>
        <begin position="284"/>
        <end position="308"/>
    </location>
</feature>
<feature type="transmembrane region" description="Helical" evidence="1">
    <location>
        <begin position="551"/>
        <end position="569"/>
    </location>
</feature>